<gene>
    <name evidence="4" type="ORF">ABR189_01165</name>
</gene>
<comment type="caution">
    <text evidence="4">The sequence shown here is derived from an EMBL/GenBank/DDBJ whole genome shotgun (WGS) entry which is preliminary data.</text>
</comment>
<organism evidence="4 5">
    <name type="scientific">Chitinophaga defluvii</name>
    <dbReference type="NCBI Taxonomy" id="3163343"/>
    <lineage>
        <taxon>Bacteria</taxon>
        <taxon>Pseudomonadati</taxon>
        <taxon>Bacteroidota</taxon>
        <taxon>Chitinophagia</taxon>
        <taxon>Chitinophagales</taxon>
        <taxon>Chitinophagaceae</taxon>
        <taxon>Chitinophaga</taxon>
    </lineage>
</organism>
<accession>A0ABV2SYU5</accession>
<evidence type="ECO:0000256" key="2">
    <source>
        <dbReference type="PROSITE-ProRule" id="PRU00335"/>
    </source>
</evidence>
<dbReference type="Proteomes" id="UP001549749">
    <property type="component" value="Unassembled WGS sequence"/>
</dbReference>
<dbReference type="Gene3D" id="1.10.357.10">
    <property type="entry name" value="Tetracycline Repressor, domain 2"/>
    <property type="match status" value="1"/>
</dbReference>
<name>A0ABV2SYU5_9BACT</name>
<dbReference type="RefSeq" id="WP_354658598.1">
    <property type="nucleotide sequence ID" value="NZ_JBEXAC010000001.1"/>
</dbReference>
<dbReference type="Pfam" id="PF00440">
    <property type="entry name" value="TetR_N"/>
    <property type="match status" value="1"/>
</dbReference>
<dbReference type="InterPro" id="IPR050624">
    <property type="entry name" value="HTH-type_Tx_Regulator"/>
</dbReference>
<dbReference type="PANTHER" id="PTHR43479">
    <property type="entry name" value="ACREF/ENVCD OPERON REPRESSOR-RELATED"/>
    <property type="match status" value="1"/>
</dbReference>
<proteinExistence type="predicted"/>
<dbReference type="PANTHER" id="PTHR43479:SF11">
    <property type="entry name" value="ACREF_ENVCD OPERON REPRESSOR-RELATED"/>
    <property type="match status" value="1"/>
</dbReference>
<evidence type="ECO:0000313" key="5">
    <source>
        <dbReference type="Proteomes" id="UP001549749"/>
    </source>
</evidence>
<sequence>MDKKAIQEQRMRGYFIAATKDILRSEGVKSISVRNIADRAGYSFATLYNYFKDVKDLVFLCVEDFREECRAYVENKTEKVPRGQKRLKAIIAAYLEYFIQYPGIFELFFIEKLSDIDNKQGTPALVVSFLEHLCQREWEYCVEKQVMTAGEVAAKKAALLYGTTGLLVLYLNRRTPDSYNAFLKAATGFIDQQLKGGV</sequence>
<dbReference type="PROSITE" id="PS50977">
    <property type="entry name" value="HTH_TETR_2"/>
    <property type="match status" value="1"/>
</dbReference>
<keyword evidence="5" id="KW-1185">Reference proteome</keyword>
<dbReference type="InterPro" id="IPR001647">
    <property type="entry name" value="HTH_TetR"/>
</dbReference>
<protein>
    <submittedName>
        <fullName evidence="4">TetR/AcrR family transcriptional regulator</fullName>
    </submittedName>
</protein>
<dbReference type="InterPro" id="IPR009057">
    <property type="entry name" value="Homeodomain-like_sf"/>
</dbReference>
<dbReference type="EMBL" id="JBEXAC010000001">
    <property type="protein sequence ID" value="MET6995951.1"/>
    <property type="molecule type" value="Genomic_DNA"/>
</dbReference>
<feature type="DNA-binding region" description="H-T-H motif" evidence="2">
    <location>
        <begin position="32"/>
        <end position="51"/>
    </location>
</feature>
<evidence type="ECO:0000313" key="4">
    <source>
        <dbReference type="EMBL" id="MET6995951.1"/>
    </source>
</evidence>
<dbReference type="SUPFAM" id="SSF46689">
    <property type="entry name" value="Homeodomain-like"/>
    <property type="match status" value="1"/>
</dbReference>
<evidence type="ECO:0000259" key="3">
    <source>
        <dbReference type="PROSITE" id="PS50977"/>
    </source>
</evidence>
<evidence type="ECO:0000256" key="1">
    <source>
        <dbReference type="ARBA" id="ARBA00023125"/>
    </source>
</evidence>
<reference evidence="4 5" key="1">
    <citation type="submission" date="2024-06" db="EMBL/GenBank/DDBJ databases">
        <title>Chitinophaga defluvii sp. nov., isolated from municipal sewage.</title>
        <authorList>
            <person name="Zhang L."/>
        </authorList>
    </citation>
    <scope>NUCLEOTIDE SEQUENCE [LARGE SCALE GENOMIC DNA]</scope>
    <source>
        <strain evidence="4 5">H8</strain>
    </source>
</reference>
<feature type="domain" description="HTH tetR-type" evidence="3">
    <location>
        <begin position="9"/>
        <end position="69"/>
    </location>
</feature>
<keyword evidence="1 2" id="KW-0238">DNA-binding</keyword>